<feature type="signal peptide" evidence="1">
    <location>
        <begin position="1"/>
        <end position="17"/>
    </location>
</feature>
<keyword evidence="1" id="KW-0732">Signal</keyword>
<evidence type="ECO:0000313" key="2">
    <source>
        <dbReference type="EMBL" id="ALG08391.1"/>
    </source>
</evidence>
<evidence type="ECO:0000313" key="3">
    <source>
        <dbReference type="Proteomes" id="UP000063699"/>
    </source>
</evidence>
<dbReference type="KEGG" id="kphy:AOZ06_17060"/>
<reference evidence="2 3" key="1">
    <citation type="submission" date="2015-07" db="EMBL/GenBank/DDBJ databases">
        <title>Genome sequencing of Kibdelosporangium phytohabitans.</title>
        <authorList>
            <person name="Qin S."/>
            <person name="Xing K."/>
        </authorList>
    </citation>
    <scope>NUCLEOTIDE SEQUENCE [LARGE SCALE GENOMIC DNA]</scope>
    <source>
        <strain evidence="2 3">KLBMP1111</strain>
    </source>
</reference>
<dbReference type="Proteomes" id="UP000063699">
    <property type="component" value="Chromosome"/>
</dbReference>
<feature type="chain" id="PRO_5038498956" evidence="1">
    <location>
        <begin position="18"/>
        <end position="346"/>
    </location>
</feature>
<protein>
    <submittedName>
        <fullName evidence="2">Uncharacterized protein</fullName>
    </submittedName>
</protein>
<organism evidence="2 3">
    <name type="scientific">Kibdelosporangium phytohabitans</name>
    <dbReference type="NCBI Taxonomy" id="860235"/>
    <lineage>
        <taxon>Bacteria</taxon>
        <taxon>Bacillati</taxon>
        <taxon>Actinomycetota</taxon>
        <taxon>Actinomycetes</taxon>
        <taxon>Pseudonocardiales</taxon>
        <taxon>Pseudonocardiaceae</taxon>
        <taxon>Kibdelosporangium</taxon>
    </lineage>
</organism>
<sequence length="346" mass="36653">MALLGGMAAAGGATASASVPLAAQPAPGGKTNFVVSLGGFRTNRTDNWLRISQYTFNPDNGTVTAQWWRWNQGNMRDIRVDTPVAAADCGPTQCYTRTPKRFMSGPSETVSGTYEVDGSALTVFWPSGSAKLEERWTVNTVARTDGSVDPSLVQLDWAGAGSGFTATAGYGFGSNAPFSASASASDLMLPENKVNYSYRYSGISKGQLGSGSSSMSLPVYKQCRDARCIGTATKTAAGAGCTYYPPGESKENTTINFYLASIAGDRRNAYEHWYRCLGYRPSTGQTCYKMNSHVKPLIQVIDDNGGFRGWVGAETSFSSTADGNSDGDPIGDTLSVVKAGPRVLSP</sequence>
<evidence type="ECO:0000256" key="1">
    <source>
        <dbReference type="SAM" id="SignalP"/>
    </source>
</evidence>
<dbReference type="AlphaFoldDB" id="A0A0N7F3E3"/>
<keyword evidence="3" id="KW-1185">Reference proteome</keyword>
<proteinExistence type="predicted"/>
<dbReference type="STRING" id="860235.AOZ06_17060"/>
<gene>
    <name evidence="2" type="ORF">AOZ06_17060</name>
</gene>
<dbReference type="EMBL" id="CP012752">
    <property type="protein sequence ID" value="ALG08391.1"/>
    <property type="molecule type" value="Genomic_DNA"/>
</dbReference>
<accession>A0A0N7F3E3</accession>
<name>A0A0N7F3E3_9PSEU</name>